<evidence type="ECO:0000256" key="4">
    <source>
        <dbReference type="ARBA" id="ARBA00023157"/>
    </source>
</evidence>
<keyword evidence="3 7" id="KW-0720">Serine protease</keyword>
<evidence type="ECO:0000256" key="8">
    <source>
        <dbReference type="SAM" id="MobiDB-lite"/>
    </source>
</evidence>
<dbReference type="PROSITE" id="PS50287">
    <property type="entry name" value="SRCR_2"/>
    <property type="match status" value="2"/>
</dbReference>
<dbReference type="PRINTS" id="PR00722">
    <property type="entry name" value="CHYMOTRYPSIN"/>
</dbReference>
<feature type="domain" description="SRCR" evidence="11">
    <location>
        <begin position="502"/>
        <end position="553"/>
    </location>
</feature>
<dbReference type="RefSeq" id="XP_030077588.1">
    <property type="nucleotide sequence ID" value="XM_030221728.1"/>
</dbReference>
<proteinExistence type="predicted"/>
<gene>
    <name evidence="13" type="primary">LOC115482154</name>
</gene>
<dbReference type="PANTHER" id="PTHR24252:SF24">
    <property type="entry name" value="TRANSMEMBRANE PROTEASE SERINE 2-LIKE ISOFORM X1"/>
    <property type="match status" value="1"/>
</dbReference>
<dbReference type="InterPro" id="IPR001314">
    <property type="entry name" value="Peptidase_S1A"/>
</dbReference>
<dbReference type="SMART" id="SM00020">
    <property type="entry name" value="Tryp_SPc"/>
    <property type="match status" value="2"/>
</dbReference>
<dbReference type="SUPFAM" id="SSF56487">
    <property type="entry name" value="SRCR-like"/>
    <property type="match status" value="2"/>
</dbReference>
<evidence type="ECO:0000256" key="7">
    <source>
        <dbReference type="RuleBase" id="RU363034"/>
    </source>
</evidence>
<dbReference type="Gene3D" id="3.10.250.10">
    <property type="entry name" value="SRCR-like domain"/>
    <property type="match status" value="2"/>
</dbReference>
<name>A0A6P7ZJ35_9AMPH</name>
<evidence type="ECO:0000256" key="1">
    <source>
        <dbReference type="ARBA" id="ARBA00022670"/>
    </source>
</evidence>
<dbReference type="FunFam" id="2.40.10.10:FF:000068">
    <property type="entry name" value="transmembrane protease serine 2"/>
    <property type="match status" value="1"/>
</dbReference>
<dbReference type="SUPFAM" id="SSF57424">
    <property type="entry name" value="LDL receptor-like module"/>
    <property type="match status" value="2"/>
</dbReference>
<dbReference type="InterPro" id="IPR036772">
    <property type="entry name" value="SRCR-like_dom_sf"/>
</dbReference>
<dbReference type="AlphaFoldDB" id="A0A6P7ZJ35"/>
<dbReference type="InterPro" id="IPR001254">
    <property type="entry name" value="Trypsin_dom"/>
</dbReference>
<dbReference type="OrthoDB" id="6380398at2759"/>
<feature type="transmembrane region" description="Helical" evidence="9">
    <location>
        <begin position="58"/>
        <end position="83"/>
    </location>
</feature>
<dbReference type="InterPro" id="IPR009003">
    <property type="entry name" value="Peptidase_S1_PA"/>
</dbReference>
<feature type="domain" description="Peptidase S1" evidence="10">
    <location>
        <begin position="234"/>
        <end position="488"/>
    </location>
</feature>
<dbReference type="Proteomes" id="UP000515156">
    <property type="component" value="Chromosome 12"/>
</dbReference>
<feature type="transmembrane region" description="Helical" evidence="9">
    <location>
        <begin position="438"/>
        <end position="463"/>
    </location>
</feature>
<dbReference type="InterPro" id="IPR002172">
    <property type="entry name" value="LDrepeatLR_classA_rpt"/>
</dbReference>
<dbReference type="Pfam" id="PF00089">
    <property type="entry name" value="Trypsin"/>
    <property type="match status" value="2"/>
</dbReference>
<keyword evidence="12" id="KW-1185">Reference proteome</keyword>
<keyword evidence="9" id="KW-1133">Transmembrane helix</keyword>
<dbReference type="InterPro" id="IPR018114">
    <property type="entry name" value="TRYPSIN_HIS"/>
</dbReference>
<dbReference type="FunFam" id="2.40.10.10:FF:000003">
    <property type="entry name" value="Transmembrane serine protease 3"/>
    <property type="match status" value="1"/>
</dbReference>
<dbReference type="FunCoup" id="A0A6P7ZJ35">
    <property type="interactions" value="265"/>
</dbReference>
<evidence type="ECO:0000313" key="13">
    <source>
        <dbReference type="RefSeq" id="XP_030077588.1"/>
    </source>
</evidence>
<comment type="caution">
    <text evidence="6">Lacks conserved residue(s) required for the propagation of feature annotation.</text>
</comment>
<dbReference type="GeneID" id="115482154"/>
<dbReference type="SMART" id="SM00192">
    <property type="entry name" value="LDLa"/>
    <property type="match status" value="2"/>
</dbReference>
<evidence type="ECO:0000256" key="3">
    <source>
        <dbReference type="ARBA" id="ARBA00022825"/>
    </source>
</evidence>
<evidence type="ECO:0000256" key="5">
    <source>
        <dbReference type="ARBA" id="ARBA00023180"/>
    </source>
</evidence>
<dbReference type="SMART" id="SM00202">
    <property type="entry name" value="SR"/>
    <property type="match status" value="2"/>
</dbReference>
<dbReference type="CDD" id="cd00112">
    <property type="entry name" value="LDLa"/>
    <property type="match status" value="2"/>
</dbReference>
<dbReference type="PANTHER" id="PTHR24252">
    <property type="entry name" value="ACROSIN-RELATED"/>
    <property type="match status" value="1"/>
</dbReference>
<keyword evidence="4" id="KW-1015">Disulfide bond</keyword>
<dbReference type="GO" id="GO:0006508">
    <property type="term" value="P:proteolysis"/>
    <property type="evidence" value="ECO:0007669"/>
    <property type="project" value="UniProtKB-KW"/>
</dbReference>
<feature type="domain" description="SRCR" evidence="11">
    <location>
        <begin position="122"/>
        <end position="173"/>
    </location>
</feature>
<evidence type="ECO:0000256" key="9">
    <source>
        <dbReference type="SAM" id="Phobius"/>
    </source>
</evidence>
<feature type="region of interest" description="Disordered" evidence="8">
    <location>
        <begin position="1"/>
        <end position="48"/>
    </location>
</feature>
<feature type="domain" description="Peptidase S1" evidence="10">
    <location>
        <begin position="614"/>
        <end position="842"/>
    </location>
</feature>
<dbReference type="InterPro" id="IPR036055">
    <property type="entry name" value="LDL_receptor-like_sf"/>
</dbReference>
<feature type="compositionally biased region" description="Low complexity" evidence="8">
    <location>
        <begin position="34"/>
        <end position="46"/>
    </location>
</feature>
<dbReference type="PROSITE" id="PS00134">
    <property type="entry name" value="TRYPSIN_HIS"/>
    <property type="match status" value="1"/>
</dbReference>
<dbReference type="InterPro" id="IPR033116">
    <property type="entry name" value="TRYPSIN_SER"/>
</dbReference>
<dbReference type="Gene3D" id="4.10.400.10">
    <property type="entry name" value="Low-density Lipoprotein Receptor"/>
    <property type="match status" value="2"/>
</dbReference>
<dbReference type="CDD" id="cd00190">
    <property type="entry name" value="Tryp_SPc"/>
    <property type="match status" value="2"/>
</dbReference>
<dbReference type="Pfam" id="PF15494">
    <property type="entry name" value="SRCR_2"/>
    <property type="match status" value="2"/>
</dbReference>
<keyword evidence="9" id="KW-0472">Membrane</keyword>
<sequence length="845" mass="92107">MHVTDNNHDIEQPRSRAGAGGAHGPRVVREPRARGGAAHPTAHPAAQESSKLTMFKKISVPIIAALLVAGALVVIGILIKVVLDNYYFFCLKSFKFIPMQKWCDGNADCADAEDEQRCVKPMEINTPSTVRISNSMSILQVFNQGSQSWTLVCYDNWDERQAKAVCNQLGFNSDPVSNAVAVTNIDTPIQAYSRVEVTNDGGFQSILTNGGCVSGNVVSLSCISCGKGLNQVRIVGGTSSLIQNWPWQVSLQYKGQHVCGGSIISPSWILTAAHCFKRISSRWIAGVSKQESPLCLFCLQPVWIRFSFIPCTIIRSLEPYDIGLIHLKSPLSFSDVIQPICLPNFDDSLQDNVRLWVTGWGHTQKEGDSGGPLVALSGQKWEQMGIVSWGIGCAQPGRCWRCPWPQVVREPRARGGAAHPTAHPAAQESSKLTMFKKISVPIIAALLVAGALVVIGILIKVVLDNYYFFCLKSFKFIPMQKWCDGNADCADAEDEQRCVKPMEINTPSTVRISNSMSILQVFNQGSQSWTLVCYDNWDERQAKAVCNQLGFNSDPVSNAVAVTNIDTPIQAYSRVEVTNDGGFQSILTNGGCVSGNVVSLSCISCGKGLNQVRIVGGTSSLIQNWPWQVSLQYKGQHVCGGSIISPSWILTAAHCLQKDQQQVDSWRIQAGISTLSVLFATCVDKVFIHSMYNNSKPYDIGLIHLKSPLSFSDVIQPICLPNFDDSLQDNVRLWVTGWGHTSEGAGSPSSQLQEAQISLIPTSSCNREYTGQILDSMICAGRIEGGTDTCQGDSGGPLVALSGQKWEQMGIVSWGIGCAQPGNVGEYTRVTYYLDWIYGAMKKAQ</sequence>
<evidence type="ECO:0000256" key="2">
    <source>
        <dbReference type="ARBA" id="ARBA00022801"/>
    </source>
</evidence>
<keyword evidence="5" id="KW-0325">Glycoprotein</keyword>
<keyword evidence="9" id="KW-0812">Transmembrane</keyword>
<dbReference type="SUPFAM" id="SSF50494">
    <property type="entry name" value="Trypsin-like serine proteases"/>
    <property type="match status" value="2"/>
</dbReference>
<dbReference type="InterPro" id="IPR043504">
    <property type="entry name" value="Peptidase_S1_PA_chymotrypsin"/>
</dbReference>
<reference evidence="13" key="1">
    <citation type="submission" date="2025-08" db="UniProtKB">
        <authorList>
            <consortium name="RefSeq"/>
        </authorList>
    </citation>
    <scope>IDENTIFICATION</scope>
</reference>
<keyword evidence="2 7" id="KW-0378">Hydrolase</keyword>
<dbReference type="PROSITE" id="PS50240">
    <property type="entry name" value="TRYPSIN_DOM"/>
    <property type="match status" value="2"/>
</dbReference>
<protein>
    <submittedName>
        <fullName evidence="13">LOW QUALITY PROTEIN: uncharacterized protein LOC115482154</fullName>
    </submittedName>
</protein>
<evidence type="ECO:0000313" key="12">
    <source>
        <dbReference type="Proteomes" id="UP000515156"/>
    </source>
</evidence>
<evidence type="ECO:0000259" key="11">
    <source>
        <dbReference type="PROSITE" id="PS50287"/>
    </source>
</evidence>
<feature type="compositionally biased region" description="Basic and acidic residues" evidence="8">
    <location>
        <begin position="1"/>
        <end position="14"/>
    </location>
</feature>
<dbReference type="InterPro" id="IPR001190">
    <property type="entry name" value="SRCR"/>
</dbReference>
<dbReference type="InParanoid" id="A0A6P7ZJ35"/>
<evidence type="ECO:0000259" key="10">
    <source>
        <dbReference type="PROSITE" id="PS50240"/>
    </source>
</evidence>
<keyword evidence="1 7" id="KW-0645">Protease</keyword>
<dbReference type="Gene3D" id="2.40.10.10">
    <property type="entry name" value="Trypsin-like serine proteases"/>
    <property type="match status" value="4"/>
</dbReference>
<dbReference type="GO" id="GO:0004252">
    <property type="term" value="F:serine-type endopeptidase activity"/>
    <property type="evidence" value="ECO:0007669"/>
    <property type="project" value="InterPro"/>
</dbReference>
<evidence type="ECO:0000256" key="6">
    <source>
        <dbReference type="PROSITE-ProRule" id="PRU00196"/>
    </source>
</evidence>
<organism evidence="12 13">
    <name type="scientific">Microcaecilia unicolor</name>
    <dbReference type="NCBI Taxonomy" id="1415580"/>
    <lineage>
        <taxon>Eukaryota</taxon>
        <taxon>Metazoa</taxon>
        <taxon>Chordata</taxon>
        <taxon>Craniata</taxon>
        <taxon>Vertebrata</taxon>
        <taxon>Euteleostomi</taxon>
        <taxon>Amphibia</taxon>
        <taxon>Gymnophiona</taxon>
        <taxon>Siphonopidae</taxon>
        <taxon>Microcaecilia</taxon>
    </lineage>
</organism>
<dbReference type="GO" id="GO:0016020">
    <property type="term" value="C:membrane"/>
    <property type="evidence" value="ECO:0007669"/>
    <property type="project" value="InterPro"/>
</dbReference>
<dbReference type="PROSITE" id="PS00135">
    <property type="entry name" value="TRYPSIN_SER"/>
    <property type="match status" value="1"/>
</dbReference>
<accession>A0A6P7ZJ35</accession>
<dbReference type="KEGG" id="muo:115482154"/>